<protein>
    <recommendedName>
        <fullName evidence="3">Short-chain dehydrogenase</fullName>
    </recommendedName>
</protein>
<feature type="non-terminal residue" evidence="2">
    <location>
        <position position="202"/>
    </location>
</feature>
<dbReference type="PANTHER" id="PTHR42879">
    <property type="entry name" value="3-OXOACYL-(ACYL-CARRIER-PROTEIN) REDUCTASE"/>
    <property type="match status" value="1"/>
</dbReference>
<dbReference type="PANTHER" id="PTHR42879:SF6">
    <property type="entry name" value="NADPH-DEPENDENT REDUCTASE BACG"/>
    <property type="match status" value="1"/>
</dbReference>
<dbReference type="SUPFAM" id="SSF51735">
    <property type="entry name" value="NAD(P)-binding Rossmann-fold domains"/>
    <property type="match status" value="1"/>
</dbReference>
<reference evidence="2" key="1">
    <citation type="submission" date="2018-05" db="EMBL/GenBank/DDBJ databases">
        <authorList>
            <person name="Lanie J.A."/>
            <person name="Ng W.-L."/>
            <person name="Kazmierczak K.M."/>
            <person name="Andrzejewski T.M."/>
            <person name="Davidsen T.M."/>
            <person name="Wayne K.J."/>
            <person name="Tettelin H."/>
            <person name="Glass J.I."/>
            <person name="Rusch D."/>
            <person name="Podicherti R."/>
            <person name="Tsui H.-C.T."/>
            <person name="Winkler M.E."/>
        </authorList>
    </citation>
    <scope>NUCLEOTIDE SEQUENCE</scope>
</reference>
<evidence type="ECO:0000313" key="2">
    <source>
        <dbReference type="EMBL" id="SVD22234.1"/>
    </source>
</evidence>
<dbReference type="AlphaFoldDB" id="A0A382TJE1"/>
<dbReference type="InterPro" id="IPR050259">
    <property type="entry name" value="SDR"/>
</dbReference>
<accession>A0A382TJE1</accession>
<comment type="similarity">
    <text evidence="1">Belongs to the short-chain dehydrogenases/reductases (SDR) family.</text>
</comment>
<proteinExistence type="inferred from homology"/>
<name>A0A382TJE1_9ZZZZ</name>
<dbReference type="EMBL" id="UINC01137100">
    <property type="protein sequence ID" value="SVD22234.1"/>
    <property type="molecule type" value="Genomic_DNA"/>
</dbReference>
<gene>
    <name evidence="2" type="ORF">METZ01_LOCUS375088</name>
</gene>
<evidence type="ECO:0008006" key="3">
    <source>
        <dbReference type="Google" id="ProtNLM"/>
    </source>
</evidence>
<organism evidence="2">
    <name type="scientific">marine metagenome</name>
    <dbReference type="NCBI Taxonomy" id="408172"/>
    <lineage>
        <taxon>unclassified sequences</taxon>
        <taxon>metagenomes</taxon>
        <taxon>ecological metagenomes</taxon>
    </lineage>
</organism>
<dbReference type="PRINTS" id="PR00081">
    <property type="entry name" value="GDHRDH"/>
</dbReference>
<dbReference type="InterPro" id="IPR036291">
    <property type="entry name" value="NAD(P)-bd_dom_sf"/>
</dbReference>
<sequence length="202" mass="20589">MIVDLGISGRNALIAASSGGLGYATAAALGAAGCTIVLSGRDEERLRQASESIPGSIPIVSDVSDVNGATDLVTQAEEALGSGIDILVTNAGGPPPGTFTTTDVSAYMAALELNLMSVVAMCKAAVPSMQERGWGRVLAITSISVRQPIPNIMLSNTARAGATGFLKTLALEVAEDGVTVNSIQPGFHATNRVKSLYGETDL</sequence>
<dbReference type="Gene3D" id="3.40.50.720">
    <property type="entry name" value="NAD(P)-binding Rossmann-like Domain"/>
    <property type="match status" value="1"/>
</dbReference>
<evidence type="ECO:0000256" key="1">
    <source>
        <dbReference type="ARBA" id="ARBA00006484"/>
    </source>
</evidence>
<dbReference type="PRINTS" id="PR00080">
    <property type="entry name" value="SDRFAMILY"/>
</dbReference>
<dbReference type="InterPro" id="IPR002347">
    <property type="entry name" value="SDR_fam"/>
</dbReference>
<dbReference type="Pfam" id="PF00106">
    <property type="entry name" value="adh_short"/>
    <property type="match status" value="1"/>
</dbReference>